<name>A0ABV0N9M3_9TELE</name>
<keyword evidence="2" id="KW-1185">Reference proteome</keyword>
<proteinExistence type="predicted"/>
<feature type="non-terminal residue" evidence="1">
    <location>
        <position position="1"/>
    </location>
</feature>
<sequence length="107" mass="11890">LLCIISVIQRLNDTTKTTTTASNNLSDCSDANTNLFFLKPHFRLSLLNLKHNQTCTQLAGLFTIRSDSKKPQPGNKSVHVDAEKELDRTERGFLKVAADVGDQVRCT</sequence>
<gene>
    <name evidence="1" type="ORF">GOODEAATRI_010923</name>
</gene>
<evidence type="ECO:0000313" key="1">
    <source>
        <dbReference type="EMBL" id="MEQ2168096.1"/>
    </source>
</evidence>
<reference evidence="1 2" key="1">
    <citation type="submission" date="2021-06" db="EMBL/GenBank/DDBJ databases">
        <authorList>
            <person name="Palmer J.M."/>
        </authorList>
    </citation>
    <scope>NUCLEOTIDE SEQUENCE [LARGE SCALE GENOMIC DNA]</scope>
    <source>
        <strain evidence="1 2">GA_2019</strain>
        <tissue evidence="1">Muscle</tissue>
    </source>
</reference>
<dbReference type="Proteomes" id="UP001476798">
    <property type="component" value="Unassembled WGS sequence"/>
</dbReference>
<comment type="caution">
    <text evidence="1">The sequence shown here is derived from an EMBL/GenBank/DDBJ whole genome shotgun (WGS) entry which is preliminary data.</text>
</comment>
<accession>A0ABV0N9M3</accession>
<dbReference type="EMBL" id="JAHRIO010030641">
    <property type="protein sequence ID" value="MEQ2168096.1"/>
    <property type="molecule type" value="Genomic_DNA"/>
</dbReference>
<protein>
    <submittedName>
        <fullName evidence="1">Uncharacterized protein</fullName>
    </submittedName>
</protein>
<evidence type="ECO:0000313" key="2">
    <source>
        <dbReference type="Proteomes" id="UP001476798"/>
    </source>
</evidence>
<organism evidence="1 2">
    <name type="scientific">Goodea atripinnis</name>
    <dbReference type="NCBI Taxonomy" id="208336"/>
    <lineage>
        <taxon>Eukaryota</taxon>
        <taxon>Metazoa</taxon>
        <taxon>Chordata</taxon>
        <taxon>Craniata</taxon>
        <taxon>Vertebrata</taxon>
        <taxon>Euteleostomi</taxon>
        <taxon>Actinopterygii</taxon>
        <taxon>Neopterygii</taxon>
        <taxon>Teleostei</taxon>
        <taxon>Neoteleostei</taxon>
        <taxon>Acanthomorphata</taxon>
        <taxon>Ovalentaria</taxon>
        <taxon>Atherinomorphae</taxon>
        <taxon>Cyprinodontiformes</taxon>
        <taxon>Goodeidae</taxon>
        <taxon>Goodea</taxon>
    </lineage>
</organism>